<keyword evidence="2" id="KW-1185">Reference proteome</keyword>
<dbReference type="RefSeq" id="WP_230004719.1">
    <property type="nucleotide sequence ID" value="NZ_CP087134.1"/>
</dbReference>
<name>A0ABU4R825_9FLAO</name>
<sequence>MKKKISITVFTFALILSLRLFCGVYNHDEFAESHFFIKHRPIWKWKFYSPLGMSDMKSEELSEEEQIEQKYFEEFIKERSLSL</sequence>
<organism evidence="1 2">
    <name type="scientific">Flavobacterium cupriresistens</name>
    <dbReference type="NCBI Taxonomy" id="2893885"/>
    <lineage>
        <taxon>Bacteria</taxon>
        <taxon>Pseudomonadati</taxon>
        <taxon>Bacteroidota</taxon>
        <taxon>Flavobacteriia</taxon>
        <taxon>Flavobacteriales</taxon>
        <taxon>Flavobacteriaceae</taxon>
        <taxon>Flavobacterium</taxon>
    </lineage>
</organism>
<protein>
    <submittedName>
        <fullName evidence="1">Uncharacterized protein</fullName>
    </submittedName>
</protein>
<gene>
    <name evidence="1" type="ORF">SGQ83_05225</name>
</gene>
<comment type="caution">
    <text evidence="1">The sequence shown here is derived from an EMBL/GenBank/DDBJ whole genome shotgun (WGS) entry which is preliminary data.</text>
</comment>
<dbReference type="EMBL" id="JAWXVI010000003">
    <property type="protein sequence ID" value="MDX6188742.1"/>
    <property type="molecule type" value="Genomic_DNA"/>
</dbReference>
<reference evidence="1 2" key="1">
    <citation type="submission" date="2023-11" db="EMBL/GenBank/DDBJ databases">
        <title>Unpublished Manusciprt.</title>
        <authorList>
            <person name="Saticioglu I.B."/>
            <person name="Ay H."/>
            <person name="Ajmi N."/>
            <person name="Altun S."/>
            <person name="Duman M."/>
        </authorList>
    </citation>
    <scope>NUCLEOTIDE SEQUENCE [LARGE SCALE GENOMIC DNA]</scope>
    <source>
        <strain evidence="1 2">Fl-318</strain>
    </source>
</reference>
<dbReference type="Proteomes" id="UP001273350">
    <property type="component" value="Unassembled WGS sequence"/>
</dbReference>
<accession>A0ABU4R825</accession>
<evidence type="ECO:0000313" key="1">
    <source>
        <dbReference type="EMBL" id="MDX6188742.1"/>
    </source>
</evidence>
<proteinExistence type="predicted"/>
<evidence type="ECO:0000313" key="2">
    <source>
        <dbReference type="Proteomes" id="UP001273350"/>
    </source>
</evidence>